<evidence type="ECO:0000259" key="2">
    <source>
        <dbReference type="PROSITE" id="PS00624"/>
    </source>
</evidence>
<protein>
    <recommendedName>
        <fullName evidence="2">Glucose-methanol-choline oxidoreductase N-terminal domain-containing protein</fullName>
    </recommendedName>
</protein>
<dbReference type="EMBL" id="CADCXV010000813">
    <property type="protein sequence ID" value="CAB0036259.1"/>
    <property type="molecule type" value="Genomic_DNA"/>
</dbReference>
<dbReference type="PANTHER" id="PTHR11552:SF154">
    <property type="entry name" value="FI04917P"/>
    <property type="match status" value="1"/>
</dbReference>
<dbReference type="Gene3D" id="3.30.560.10">
    <property type="entry name" value="Glucose Oxidase, domain 3"/>
    <property type="match status" value="1"/>
</dbReference>
<sequence length="308" mass="34122">MFAARSESKSASRIWRALPAASWLIEAGDEEPLAAEVPALKIGGSNADYGYSSELEPVACASTNNRCPYPRGKIMGGSSSINGMWYARGSRNDYDEWANLTGDPDWSYQTVLPYFKKSEDLRVKKILEKHPEAHGTGGYQVVDYFSYDDDNSNLIFNSFPDMGLKEVDYTSGDDMIGVSKLLRTTVHGSRQSSNGAFIRPIRSKRKNLTILSKAKVTKIIIDPETKRVEGVIYNRRGWIEYVGAKKEVILSAGAIDSPKLLMLSGIGPADVLKESKNSLIHELPVGSNLQDHVNVQGFQFNLTSRAYR</sequence>
<dbReference type="PANTHER" id="PTHR11552">
    <property type="entry name" value="GLUCOSE-METHANOL-CHOLINE GMC OXIDOREDUCTASE"/>
    <property type="match status" value="1"/>
</dbReference>
<evidence type="ECO:0000313" key="3">
    <source>
        <dbReference type="EMBL" id="CAB0036259.1"/>
    </source>
</evidence>
<dbReference type="Proteomes" id="UP000479190">
    <property type="component" value="Unassembled WGS sequence"/>
</dbReference>
<feature type="domain" description="Glucose-methanol-choline oxidoreductase N-terminal" evidence="2">
    <location>
        <begin position="253"/>
        <end position="267"/>
    </location>
</feature>
<accession>A0A6H5IE66</accession>
<dbReference type="InterPro" id="IPR012132">
    <property type="entry name" value="GMC_OxRdtase"/>
</dbReference>
<dbReference type="SUPFAM" id="SSF51905">
    <property type="entry name" value="FAD/NAD(P)-binding domain"/>
    <property type="match status" value="1"/>
</dbReference>
<evidence type="ECO:0000313" key="4">
    <source>
        <dbReference type="Proteomes" id="UP000479190"/>
    </source>
</evidence>
<gene>
    <name evidence="3" type="ORF">TBRA_LOCUS8135</name>
</gene>
<dbReference type="GO" id="GO:0050660">
    <property type="term" value="F:flavin adenine dinucleotide binding"/>
    <property type="evidence" value="ECO:0007669"/>
    <property type="project" value="InterPro"/>
</dbReference>
<dbReference type="Pfam" id="PF00732">
    <property type="entry name" value="GMC_oxred_N"/>
    <property type="match status" value="1"/>
</dbReference>
<dbReference type="AlphaFoldDB" id="A0A6H5IE66"/>
<dbReference type="OrthoDB" id="269227at2759"/>
<dbReference type="InterPro" id="IPR036188">
    <property type="entry name" value="FAD/NAD-bd_sf"/>
</dbReference>
<dbReference type="PROSITE" id="PS00624">
    <property type="entry name" value="GMC_OXRED_2"/>
    <property type="match status" value="1"/>
</dbReference>
<dbReference type="Gene3D" id="3.50.50.60">
    <property type="entry name" value="FAD/NAD(P)-binding domain"/>
    <property type="match status" value="1"/>
</dbReference>
<reference evidence="3 4" key="1">
    <citation type="submission" date="2020-02" db="EMBL/GenBank/DDBJ databases">
        <authorList>
            <person name="Ferguson B K."/>
        </authorList>
    </citation>
    <scope>NUCLEOTIDE SEQUENCE [LARGE SCALE GENOMIC DNA]</scope>
</reference>
<name>A0A6H5IE66_9HYME</name>
<dbReference type="GO" id="GO:0016614">
    <property type="term" value="F:oxidoreductase activity, acting on CH-OH group of donors"/>
    <property type="evidence" value="ECO:0007669"/>
    <property type="project" value="InterPro"/>
</dbReference>
<proteinExistence type="inferred from homology"/>
<organism evidence="3 4">
    <name type="scientific">Trichogramma brassicae</name>
    <dbReference type="NCBI Taxonomy" id="86971"/>
    <lineage>
        <taxon>Eukaryota</taxon>
        <taxon>Metazoa</taxon>
        <taxon>Ecdysozoa</taxon>
        <taxon>Arthropoda</taxon>
        <taxon>Hexapoda</taxon>
        <taxon>Insecta</taxon>
        <taxon>Pterygota</taxon>
        <taxon>Neoptera</taxon>
        <taxon>Endopterygota</taxon>
        <taxon>Hymenoptera</taxon>
        <taxon>Apocrita</taxon>
        <taxon>Proctotrupomorpha</taxon>
        <taxon>Chalcidoidea</taxon>
        <taxon>Trichogrammatidae</taxon>
        <taxon>Trichogramma</taxon>
    </lineage>
</organism>
<dbReference type="InterPro" id="IPR000172">
    <property type="entry name" value="GMC_OxRdtase_N"/>
</dbReference>
<keyword evidence="4" id="KW-1185">Reference proteome</keyword>
<evidence type="ECO:0000256" key="1">
    <source>
        <dbReference type="ARBA" id="ARBA00010790"/>
    </source>
</evidence>
<comment type="similarity">
    <text evidence="1">Belongs to the GMC oxidoreductase family.</text>
</comment>